<evidence type="ECO:0000313" key="2">
    <source>
        <dbReference type="Proteomes" id="UP000033649"/>
    </source>
</evidence>
<accession>A0A0F5FHM0</accession>
<sequence length="74" mass="8318">MTDPYLDQRLARLEAIQADHASRIGRLEAGAHNPPPMREEGNPWPRIGLIALAILAAIWLLDELPGPPIWDRLF</sequence>
<comment type="caution">
    <text evidence="1">The sequence shown here is derived from an EMBL/GenBank/DDBJ whole genome shotgun (WGS) entry which is preliminary data.</text>
</comment>
<name>A0A0F5FHM0_9HYPH</name>
<reference evidence="1 2" key="1">
    <citation type="submission" date="2015-03" db="EMBL/GenBank/DDBJ databases">
        <authorList>
            <person name="Hassan Y."/>
            <person name="Lepp D."/>
            <person name="Li X.-Z."/>
            <person name="Zhou T."/>
        </authorList>
    </citation>
    <scope>NUCLEOTIDE SEQUENCE [LARGE SCALE GENOMIC DNA]</scope>
    <source>
        <strain evidence="1 2">IPL18</strain>
    </source>
</reference>
<dbReference type="RefSeq" id="WP_046106079.1">
    <property type="nucleotide sequence ID" value="NZ_JZEY01000061.1"/>
</dbReference>
<organism evidence="1 2">
    <name type="scientific">Devosia chinhatensis</name>
    <dbReference type="NCBI Taxonomy" id="429727"/>
    <lineage>
        <taxon>Bacteria</taxon>
        <taxon>Pseudomonadati</taxon>
        <taxon>Pseudomonadota</taxon>
        <taxon>Alphaproteobacteria</taxon>
        <taxon>Hyphomicrobiales</taxon>
        <taxon>Devosiaceae</taxon>
        <taxon>Devosia</taxon>
    </lineage>
</organism>
<dbReference type="AlphaFoldDB" id="A0A0F5FHM0"/>
<keyword evidence="2" id="KW-1185">Reference proteome</keyword>
<gene>
    <name evidence="1" type="ORF">VE26_15845</name>
</gene>
<evidence type="ECO:0000313" key="1">
    <source>
        <dbReference type="EMBL" id="KKB08050.1"/>
    </source>
</evidence>
<proteinExistence type="predicted"/>
<protein>
    <submittedName>
        <fullName evidence="1">Uncharacterized protein</fullName>
    </submittedName>
</protein>
<dbReference type="Proteomes" id="UP000033649">
    <property type="component" value="Unassembled WGS sequence"/>
</dbReference>
<dbReference type="EMBL" id="JZEY01000061">
    <property type="protein sequence ID" value="KKB08050.1"/>
    <property type="molecule type" value="Genomic_DNA"/>
</dbReference>
<dbReference type="PATRIC" id="fig|429727.3.peg.3244"/>